<name>A0A7J7RXL3_RHIFE</name>
<accession>A0A7J7RXL3</accession>
<reference evidence="1 2" key="1">
    <citation type="journal article" date="2020" name="Nature">
        <title>Six reference-quality genomes reveal evolution of bat adaptations.</title>
        <authorList>
            <person name="Jebb D."/>
            <person name="Huang Z."/>
            <person name="Pippel M."/>
            <person name="Hughes G.M."/>
            <person name="Lavrichenko K."/>
            <person name="Devanna P."/>
            <person name="Winkler S."/>
            <person name="Jermiin L.S."/>
            <person name="Skirmuntt E.C."/>
            <person name="Katzourakis A."/>
            <person name="Burkitt-Gray L."/>
            <person name="Ray D.A."/>
            <person name="Sullivan K.A.M."/>
            <person name="Roscito J.G."/>
            <person name="Kirilenko B.M."/>
            <person name="Davalos L.M."/>
            <person name="Corthals A.P."/>
            <person name="Power M.L."/>
            <person name="Jones G."/>
            <person name="Ransome R.D."/>
            <person name="Dechmann D.K.N."/>
            <person name="Locatelli A.G."/>
            <person name="Puechmaille S.J."/>
            <person name="Fedrigo O."/>
            <person name="Jarvis E.D."/>
            <person name="Hiller M."/>
            <person name="Vernes S.C."/>
            <person name="Myers E.W."/>
            <person name="Teeling E.C."/>
        </authorList>
    </citation>
    <scope>NUCLEOTIDE SEQUENCE [LARGE SCALE GENOMIC DNA]</scope>
    <source>
        <strain evidence="1">MRhiFer1</strain>
        <tissue evidence="1">Lung</tissue>
    </source>
</reference>
<organism evidence="1 2">
    <name type="scientific">Rhinolophus ferrumequinum</name>
    <name type="common">Greater horseshoe bat</name>
    <dbReference type="NCBI Taxonomy" id="59479"/>
    <lineage>
        <taxon>Eukaryota</taxon>
        <taxon>Metazoa</taxon>
        <taxon>Chordata</taxon>
        <taxon>Craniata</taxon>
        <taxon>Vertebrata</taxon>
        <taxon>Euteleostomi</taxon>
        <taxon>Mammalia</taxon>
        <taxon>Eutheria</taxon>
        <taxon>Laurasiatheria</taxon>
        <taxon>Chiroptera</taxon>
        <taxon>Yinpterochiroptera</taxon>
        <taxon>Rhinolophoidea</taxon>
        <taxon>Rhinolophidae</taxon>
        <taxon>Rhinolophinae</taxon>
        <taxon>Rhinolophus</taxon>
    </lineage>
</organism>
<evidence type="ECO:0000313" key="2">
    <source>
        <dbReference type="Proteomes" id="UP000585614"/>
    </source>
</evidence>
<dbReference type="AlphaFoldDB" id="A0A7J7RXL3"/>
<proteinExistence type="predicted"/>
<comment type="caution">
    <text evidence="1">The sequence shown here is derived from an EMBL/GenBank/DDBJ whole genome shotgun (WGS) entry which is preliminary data.</text>
</comment>
<evidence type="ECO:0000313" key="1">
    <source>
        <dbReference type="EMBL" id="KAF6280922.1"/>
    </source>
</evidence>
<sequence>MHHLTTFQSTQTTCAVVVLYDYTDGIWERKLKWFVHDSKGFTKDEEVAKINTAVAEMANNLNLGVGEDDMEELLDVVPEETTKEEVLELEEEHLAEGEAREKETAGEQEEPVKGLAEAFAGLNKLLNKFENKDLHTEIFSLIERNIHVHYLVTSKSVIKKKKKQTNRANHPWTYF</sequence>
<dbReference type="EMBL" id="JACAGC010000024">
    <property type="protein sequence ID" value="KAF6280922.1"/>
    <property type="molecule type" value="Genomic_DNA"/>
</dbReference>
<dbReference type="Proteomes" id="UP000585614">
    <property type="component" value="Unassembled WGS sequence"/>
</dbReference>
<protein>
    <submittedName>
        <fullName evidence="1">Uncharacterized protein</fullName>
    </submittedName>
</protein>
<gene>
    <name evidence="1" type="ORF">mRhiFer1_009301</name>
</gene>